<reference evidence="2 3" key="1">
    <citation type="submission" date="2016-06" db="EMBL/GenBank/DDBJ databases">
        <authorList>
            <person name="Kjaerup R.B."/>
            <person name="Dalgaard T.S."/>
            <person name="Juul-Madsen H.R."/>
        </authorList>
    </citation>
    <scope>NUCLEOTIDE SEQUENCE [LARGE SCALE GENOMIC DNA]</scope>
    <source>
        <strain evidence="2 3">1276495.2</strain>
    </source>
</reference>
<protein>
    <submittedName>
        <fullName evidence="2">Uncharacterized protein</fullName>
    </submittedName>
</protein>
<dbReference type="EMBL" id="LZLM01000084">
    <property type="protein sequence ID" value="OBJ84500.1"/>
    <property type="molecule type" value="Genomic_DNA"/>
</dbReference>
<dbReference type="Proteomes" id="UP000093925">
    <property type="component" value="Unassembled WGS sequence"/>
</dbReference>
<organism evidence="2 3">
    <name type="scientific">Mycobacterium asiaticum</name>
    <dbReference type="NCBI Taxonomy" id="1790"/>
    <lineage>
        <taxon>Bacteria</taxon>
        <taxon>Bacillati</taxon>
        <taxon>Actinomycetota</taxon>
        <taxon>Actinomycetes</taxon>
        <taxon>Mycobacteriales</taxon>
        <taxon>Mycobacteriaceae</taxon>
        <taxon>Mycobacterium</taxon>
    </lineage>
</organism>
<accession>A0A1A3KHJ5</accession>
<proteinExistence type="predicted"/>
<evidence type="ECO:0000256" key="1">
    <source>
        <dbReference type="SAM" id="MobiDB-lite"/>
    </source>
</evidence>
<feature type="compositionally biased region" description="Polar residues" evidence="1">
    <location>
        <begin position="59"/>
        <end position="74"/>
    </location>
</feature>
<sequence>MLGTVGHGQQHMPSGRRSGDPKVESDVAVVLATGDGVSHGQLLERVDVELLAAPAAMRLSTSSSGKHKPTQSQHARNELGSRLGYPR</sequence>
<feature type="region of interest" description="Disordered" evidence="1">
    <location>
        <begin position="59"/>
        <end position="87"/>
    </location>
</feature>
<comment type="caution">
    <text evidence="2">The sequence shown here is derived from an EMBL/GenBank/DDBJ whole genome shotgun (WGS) entry which is preliminary data.</text>
</comment>
<evidence type="ECO:0000313" key="3">
    <source>
        <dbReference type="Proteomes" id="UP000093925"/>
    </source>
</evidence>
<dbReference type="AlphaFoldDB" id="A0A1A3KHJ5"/>
<evidence type="ECO:0000313" key="2">
    <source>
        <dbReference type="EMBL" id="OBJ84500.1"/>
    </source>
</evidence>
<feature type="region of interest" description="Disordered" evidence="1">
    <location>
        <begin position="1"/>
        <end position="25"/>
    </location>
</feature>
<name>A0A1A3KHJ5_MYCAS</name>
<gene>
    <name evidence="2" type="ORF">A5640_15330</name>
</gene>